<sequence length="224" mass="24477">MATRKALVVWGGWDGHQPKEVGELFAEALRGKGFEVVVENTLDAYLNHDLTTFSVIVPVWTMGQITGEQEKALVSAVKSGVGIAGCHGGMCDSFRNSTEYQFMTGGQWVSHPGNSEVEYTVDIRDPDHFITQGCPAVIPVKSEQYYLHVDPAVRVLGTTRFPVADGPHVKNGIVDMPTIWTKYYGEGRVFYTALGHRASDLTPPAVLELLTRGCLWAAHAEDAA</sequence>
<protein>
    <recommendedName>
        <fullName evidence="1">ThuA-like domain-containing protein</fullName>
    </recommendedName>
</protein>
<gene>
    <name evidence="2" type="ORF">HNQ39_000009</name>
</gene>
<comment type="caution">
    <text evidence="2">The sequence shown here is derived from an EMBL/GenBank/DDBJ whole genome shotgun (WGS) entry which is preliminary data.</text>
</comment>
<feature type="domain" description="ThuA-like" evidence="1">
    <location>
        <begin position="5"/>
        <end position="217"/>
    </location>
</feature>
<accession>A0A7W9SKC7</accession>
<dbReference type="EMBL" id="JACHGW010000001">
    <property type="protein sequence ID" value="MBB6048247.1"/>
    <property type="molecule type" value="Genomic_DNA"/>
</dbReference>
<dbReference type="Gene3D" id="3.40.50.880">
    <property type="match status" value="1"/>
</dbReference>
<dbReference type="InterPro" id="IPR029010">
    <property type="entry name" value="ThuA-like"/>
</dbReference>
<keyword evidence="3" id="KW-1185">Reference proteome</keyword>
<name>A0A7W9SKC7_ARMRO</name>
<evidence type="ECO:0000259" key="1">
    <source>
        <dbReference type="Pfam" id="PF06283"/>
    </source>
</evidence>
<dbReference type="Pfam" id="PF06283">
    <property type="entry name" value="ThuA"/>
    <property type="match status" value="1"/>
</dbReference>
<dbReference type="SUPFAM" id="SSF52317">
    <property type="entry name" value="Class I glutamine amidotransferase-like"/>
    <property type="match status" value="1"/>
</dbReference>
<dbReference type="RefSeq" id="WP_184191628.1">
    <property type="nucleotide sequence ID" value="NZ_JACHGW010000001.1"/>
</dbReference>
<dbReference type="InterPro" id="IPR029062">
    <property type="entry name" value="Class_I_gatase-like"/>
</dbReference>
<evidence type="ECO:0000313" key="2">
    <source>
        <dbReference type="EMBL" id="MBB6048247.1"/>
    </source>
</evidence>
<dbReference type="AlphaFoldDB" id="A0A7W9SKC7"/>
<reference evidence="2 3" key="1">
    <citation type="submission" date="2020-08" db="EMBL/GenBank/DDBJ databases">
        <title>Genomic Encyclopedia of Type Strains, Phase IV (KMG-IV): sequencing the most valuable type-strain genomes for metagenomic binning, comparative biology and taxonomic classification.</title>
        <authorList>
            <person name="Goeker M."/>
        </authorList>
    </citation>
    <scope>NUCLEOTIDE SEQUENCE [LARGE SCALE GENOMIC DNA]</scope>
    <source>
        <strain evidence="2 3">DSM 23562</strain>
    </source>
</reference>
<dbReference type="Proteomes" id="UP000520814">
    <property type="component" value="Unassembled WGS sequence"/>
</dbReference>
<dbReference type="PANTHER" id="PTHR40469:SF2">
    <property type="entry name" value="GALACTOSE-BINDING DOMAIN-LIKE SUPERFAMILY PROTEIN"/>
    <property type="match status" value="1"/>
</dbReference>
<dbReference type="PANTHER" id="PTHR40469">
    <property type="entry name" value="SECRETED GLYCOSYL HYDROLASE"/>
    <property type="match status" value="1"/>
</dbReference>
<organism evidence="2 3">
    <name type="scientific">Armatimonas rosea</name>
    <dbReference type="NCBI Taxonomy" id="685828"/>
    <lineage>
        <taxon>Bacteria</taxon>
        <taxon>Bacillati</taxon>
        <taxon>Armatimonadota</taxon>
        <taxon>Armatimonadia</taxon>
        <taxon>Armatimonadales</taxon>
        <taxon>Armatimonadaceae</taxon>
        <taxon>Armatimonas</taxon>
    </lineage>
</organism>
<evidence type="ECO:0000313" key="3">
    <source>
        <dbReference type="Proteomes" id="UP000520814"/>
    </source>
</evidence>
<proteinExistence type="predicted"/>